<sequence length="289" mass="32995">MARWQHSVAEMDQVAFYKGNATYVDFFPLLAEAMELNKNFVATSGIDATFAERFTTYRRNQLMYAGTNFLYTLRAVHPKEEDMPGFYADFSLNALDNSLLEYPEGIRLMGLLKTSSDLALSKTLGARPTTAVLLENNLGALSTDALKGEMILLSAKALKTYDEMQVLKTQFLEEIKRTGIEARFDELMLSKASLAKGETAIPFVFEDASGKAYSLSYFEGKTVYIDVWATWCAPCRKELPYLKELHEKFKKNKNLVFVSISTDAVKDYEKWKKMRNCMKSLRRIRTLYL</sequence>
<evidence type="ECO:0000256" key="4">
    <source>
        <dbReference type="ARBA" id="ARBA00014329"/>
    </source>
</evidence>
<evidence type="ECO:0000256" key="7">
    <source>
        <dbReference type="ARBA" id="ARBA00023284"/>
    </source>
</evidence>
<dbReference type="Proteomes" id="UP001458880">
    <property type="component" value="Unassembled WGS sequence"/>
</dbReference>
<reference evidence="11 12" key="1">
    <citation type="journal article" date="2024" name="BMC Genomics">
        <title>De novo assembly and annotation of Popillia japonica's genome with initial clues to its potential as an invasive pest.</title>
        <authorList>
            <person name="Cucini C."/>
            <person name="Boschi S."/>
            <person name="Funari R."/>
            <person name="Cardaioli E."/>
            <person name="Iannotti N."/>
            <person name="Marturano G."/>
            <person name="Paoli F."/>
            <person name="Bruttini M."/>
            <person name="Carapelli A."/>
            <person name="Frati F."/>
            <person name="Nardi F."/>
        </authorList>
    </citation>
    <scope>NUCLEOTIDE SEQUENCE [LARGE SCALE GENOMIC DNA]</scope>
    <source>
        <strain evidence="11">DMR45628</strain>
    </source>
</reference>
<dbReference type="CDD" id="cd02966">
    <property type="entry name" value="TlpA_like_family"/>
    <property type="match status" value="1"/>
</dbReference>
<proteinExistence type="inferred from homology"/>
<dbReference type="InterPro" id="IPR013766">
    <property type="entry name" value="Thioredoxin_domain"/>
</dbReference>
<accession>A0AAW1H371</accession>
<name>A0AAW1H371_POPJA</name>
<keyword evidence="7" id="KW-0676">Redox-active center</keyword>
<evidence type="ECO:0000256" key="9">
    <source>
        <dbReference type="ARBA" id="ARBA00033191"/>
    </source>
</evidence>
<gene>
    <name evidence="11" type="ORF">QE152_g41158</name>
</gene>
<evidence type="ECO:0000259" key="10">
    <source>
        <dbReference type="PROSITE" id="PS51352"/>
    </source>
</evidence>
<dbReference type="GO" id="GO:0016491">
    <property type="term" value="F:oxidoreductase activity"/>
    <property type="evidence" value="ECO:0007669"/>
    <property type="project" value="InterPro"/>
</dbReference>
<keyword evidence="6" id="KW-1015">Disulfide bond</keyword>
<dbReference type="GO" id="GO:0017004">
    <property type="term" value="P:cytochrome complex assembly"/>
    <property type="evidence" value="ECO:0007669"/>
    <property type="project" value="UniProtKB-KW"/>
</dbReference>
<dbReference type="InterPro" id="IPR050553">
    <property type="entry name" value="Thioredoxin_ResA/DsbE_sf"/>
</dbReference>
<dbReference type="InterPro" id="IPR036249">
    <property type="entry name" value="Thioredoxin-like_sf"/>
</dbReference>
<dbReference type="AlphaFoldDB" id="A0AAW1H371"/>
<dbReference type="PROSITE" id="PS51352">
    <property type="entry name" value="THIOREDOXIN_2"/>
    <property type="match status" value="1"/>
</dbReference>
<dbReference type="SUPFAM" id="SSF52833">
    <property type="entry name" value="Thioredoxin-like"/>
    <property type="match status" value="1"/>
</dbReference>
<comment type="caution">
    <text evidence="11">The sequence shown here is derived from an EMBL/GenBank/DDBJ whole genome shotgun (WGS) entry which is preliminary data.</text>
</comment>
<protein>
    <recommendedName>
        <fullName evidence="4">Peroxiredoxin-5, mitochondrial</fullName>
    </recommendedName>
    <alternativeName>
        <fullName evidence="8">Peroxiredoxin V</fullName>
    </alternativeName>
    <alternativeName>
        <fullName evidence="9">Thioredoxin-dependent peroxiredoxin 5</fullName>
    </alternativeName>
</protein>
<organism evidence="11 12">
    <name type="scientific">Popillia japonica</name>
    <name type="common">Japanese beetle</name>
    <dbReference type="NCBI Taxonomy" id="7064"/>
    <lineage>
        <taxon>Eukaryota</taxon>
        <taxon>Metazoa</taxon>
        <taxon>Ecdysozoa</taxon>
        <taxon>Arthropoda</taxon>
        <taxon>Hexapoda</taxon>
        <taxon>Insecta</taxon>
        <taxon>Pterygota</taxon>
        <taxon>Neoptera</taxon>
        <taxon>Endopterygota</taxon>
        <taxon>Coleoptera</taxon>
        <taxon>Polyphaga</taxon>
        <taxon>Scarabaeiformia</taxon>
        <taxon>Scarabaeidae</taxon>
        <taxon>Rutelinae</taxon>
        <taxon>Popillia</taxon>
    </lineage>
</organism>
<evidence type="ECO:0000256" key="1">
    <source>
        <dbReference type="ARBA" id="ARBA00003330"/>
    </source>
</evidence>
<evidence type="ECO:0000256" key="3">
    <source>
        <dbReference type="ARBA" id="ARBA00010505"/>
    </source>
</evidence>
<comment type="subcellular location">
    <subcellularLocation>
        <location evidence="2">Cell envelope</location>
    </subcellularLocation>
</comment>
<dbReference type="PANTHER" id="PTHR42852">
    <property type="entry name" value="THIOL:DISULFIDE INTERCHANGE PROTEIN DSBE"/>
    <property type="match status" value="1"/>
</dbReference>
<keyword evidence="12" id="KW-1185">Reference proteome</keyword>
<evidence type="ECO:0000313" key="11">
    <source>
        <dbReference type="EMBL" id="KAK9670865.1"/>
    </source>
</evidence>
<dbReference type="PANTHER" id="PTHR42852:SF6">
    <property type="entry name" value="THIOL:DISULFIDE INTERCHANGE PROTEIN DSBE"/>
    <property type="match status" value="1"/>
</dbReference>
<evidence type="ECO:0000256" key="5">
    <source>
        <dbReference type="ARBA" id="ARBA00022748"/>
    </source>
</evidence>
<comment type="function">
    <text evidence="1">Thiol-specific peroxidase that catalyzes the reduction of hydrogen peroxide and organic hydroperoxides to water and alcohols, respectively. Plays a role in cell protection against oxidative stress by detoxifying peroxides and as sensor of hydrogen peroxide-mediated signaling events.</text>
</comment>
<feature type="domain" description="Thioredoxin" evidence="10">
    <location>
        <begin position="194"/>
        <end position="289"/>
    </location>
</feature>
<keyword evidence="5" id="KW-0201">Cytochrome c-type biogenesis</keyword>
<dbReference type="EMBL" id="JASPKY010002108">
    <property type="protein sequence ID" value="KAK9670865.1"/>
    <property type="molecule type" value="Genomic_DNA"/>
</dbReference>
<dbReference type="Gene3D" id="3.40.30.10">
    <property type="entry name" value="Glutaredoxin"/>
    <property type="match status" value="1"/>
</dbReference>
<dbReference type="Pfam" id="PF08534">
    <property type="entry name" value="Redoxin"/>
    <property type="match status" value="1"/>
</dbReference>
<evidence type="ECO:0000256" key="2">
    <source>
        <dbReference type="ARBA" id="ARBA00004196"/>
    </source>
</evidence>
<evidence type="ECO:0000256" key="6">
    <source>
        <dbReference type="ARBA" id="ARBA00023157"/>
    </source>
</evidence>
<comment type="similarity">
    <text evidence="3">Belongs to the peroxiredoxin family. Prx5 subfamily.</text>
</comment>
<evidence type="ECO:0000313" key="12">
    <source>
        <dbReference type="Proteomes" id="UP001458880"/>
    </source>
</evidence>
<evidence type="ECO:0000256" key="8">
    <source>
        <dbReference type="ARBA" id="ARBA00031861"/>
    </source>
</evidence>
<dbReference type="InterPro" id="IPR013740">
    <property type="entry name" value="Redoxin"/>
</dbReference>